<dbReference type="EMBL" id="BARV01042968">
    <property type="protein sequence ID" value="GAI52585.1"/>
    <property type="molecule type" value="Genomic_DNA"/>
</dbReference>
<gene>
    <name evidence="2" type="ORF">S06H3_64362</name>
</gene>
<feature type="non-terminal residue" evidence="2">
    <location>
        <position position="74"/>
    </location>
</feature>
<comment type="caution">
    <text evidence="2">The sequence shown here is derived from an EMBL/GenBank/DDBJ whole genome shotgun (WGS) entry which is preliminary data.</text>
</comment>
<evidence type="ECO:0008006" key="3">
    <source>
        <dbReference type="Google" id="ProtNLM"/>
    </source>
</evidence>
<organism evidence="2">
    <name type="scientific">marine sediment metagenome</name>
    <dbReference type="NCBI Taxonomy" id="412755"/>
    <lineage>
        <taxon>unclassified sequences</taxon>
        <taxon>metagenomes</taxon>
        <taxon>ecological metagenomes</taxon>
    </lineage>
</organism>
<dbReference type="AlphaFoldDB" id="X1QNN7"/>
<accession>X1QNN7</accession>
<protein>
    <recommendedName>
        <fullName evidence="3">Major facilitator superfamily (MFS) profile domain-containing protein</fullName>
    </recommendedName>
</protein>
<reference evidence="2" key="1">
    <citation type="journal article" date="2014" name="Front. Microbiol.">
        <title>High frequency of phylogenetically diverse reductive dehalogenase-homologous genes in deep subseafloor sedimentary metagenomes.</title>
        <authorList>
            <person name="Kawai M."/>
            <person name="Futagami T."/>
            <person name="Toyoda A."/>
            <person name="Takaki Y."/>
            <person name="Nishi S."/>
            <person name="Hori S."/>
            <person name="Arai W."/>
            <person name="Tsubouchi T."/>
            <person name="Morono Y."/>
            <person name="Uchiyama I."/>
            <person name="Ito T."/>
            <person name="Fujiyama A."/>
            <person name="Inagaki F."/>
            <person name="Takami H."/>
        </authorList>
    </citation>
    <scope>NUCLEOTIDE SEQUENCE</scope>
    <source>
        <strain evidence="2">Expedition CK06-06</strain>
    </source>
</reference>
<dbReference type="Gene3D" id="1.20.1250.20">
    <property type="entry name" value="MFS general substrate transporter like domains"/>
    <property type="match status" value="1"/>
</dbReference>
<name>X1QNN7_9ZZZZ</name>
<keyword evidence="1" id="KW-1133">Transmembrane helix</keyword>
<keyword evidence="1" id="KW-0472">Membrane</keyword>
<evidence type="ECO:0000313" key="2">
    <source>
        <dbReference type="EMBL" id="GAI52585.1"/>
    </source>
</evidence>
<dbReference type="InterPro" id="IPR036259">
    <property type="entry name" value="MFS_trans_sf"/>
</dbReference>
<evidence type="ECO:0000256" key="1">
    <source>
        <dbReference type="SAM" id="Phobius"/>
    </source>
</evidence>
<feature type="transmembrane region" description="Helical" evidence="1">
    <location>
        <begin position="50"/>
        <end position="69"/>
    </location>
</feature>
<keyword evidence="1" id="KW-0812">Transmembrane</keyword>
<proteinExistence type="predicted"/>
<dbReference type="SUPFAM" id="SSF103473">
    <property type="entry name" value="MFS general substrate transporter"/>
    <property type="match status" value="1"/>
</dbReference>
<sequence length="74" mass="7607">MIPVQTVVISWFSARRALALGLVLGGGAIGGFVAPQIISAAVVGTGGDWRVGWFIMATAAIVAAVVAMLKVRNR</sequence>